<dbReference type="Gene3D" id="3.40.50.2300">
    <property type="match status" value="2"/>
</dbReference>
<dbReference type="OrthoDB" id="3759485at2"/>
<dbReference type="PANTHER" id="PTHR30483:SF6">
    <property type="entry name" value="PERIPLASMIC BINDING PROTEIN OF ABC TRANSPORTER FOR NATURAL AMINO ACIDS"/>
    <property type="match status" value="1"/>
</dbReference>
<feature type="chain" id="PRO_5038654097" evidence="3">
    <location>
        <begin position="29"/>
        <end position="401"/>
    </location>
</feature>
<comment type="similarity">
    <text evidence="1">Belongs to the leucine-binding protein family.</text>
</comment>
<dbReference type="RefSeq" id="WP_092613651.1">
    <property type="nucleotide sequence ID" value="NZ_FMYF01000015.1"/>
</dbReference>
<gene>
    <name evidence="5" type="ORF">GA0111570_11527</name>
</gene>
<dbReference type="STRING" id="1577474.GA0111570_11527"/>
<dbReference type="AlphaFoldDB" id="A0A1G6IB69"/>
<reference evidence="5 6" key="1">
    <citation type="submission" date="2016-06" db="EMBL/GenBank/DDBJ databases">
        <authorList>
            <person name="Olsen C.W."/>
            <person name="Carey S."/>
            <person name="Hinshaw L."/>
            <person name="Karasin A.I."/>
        </authorList>
    </citation>
    <scope>NUCLEOTIDE SEQUENCE [LARGE SCALE GENOMIC DNA]</scope>
    <source>
        <strain evidence="5 6">LZ-22</strain>
    </source>
</reference>
<evidence type="ECO:0000259" key="4">
    <source>
        <dbReference type="Pfam" id="PF13458"/>
    </source>
</evidence>
<evidence type="ECO:0000313" key="5">
    <source>
        <dbReference type="EMBL" id="SDC03643.1"/>
    </source>
</evidence>
<dbReference type="InterPro" id="IPR028082">
    <property type="entry name" value="Peripla_BP_I"/>
</dbReference>
<feature type="domain" description="Leucine-binding protein" evidence="4">
    <location>
        <begin position="45"/>
        <end position="384"/>
    </location>
</feature>
<feature type="signal peptide" evidence="3">
    <location>
        <begin position="1"/>
        <end position="28"/>
    </location>
</feature>
<organism evidence="5 6">
    <name type="scientific">Raineyella antarctica</name>
    <dbReference type="NCBI Taxonomy" id="1577474"/>
    <lineage>
        <taxon>Bacteria</taxon>
        <taxon>Bacillati</taxon>
        <taxon>Actinomycetota</taxon>
        <taxon>Actinomycetes</taxon>
        <taxon>Propionibacteriales</taxon>
        <taxon>Propionibacteriaceae</taxon>
        <taxon>Raineyella</taxon>
    </lineage>
</organism>
<dbReference type="InterPro" id="IPR051010">
    <property type="entry name" value="BCAA_transport"/>
</dbReference>
<keyword evidence="6" id="KW-1185">Reference proteome</keyword>
<dbReference type="SUPFAM" id="SSF53822">
    <property type="entry name" value="Periplasmic binding protein-like I"/>
    <property type="match status" value="1"/>
</dbReference>
<dbReference type="EMBL" id="FMYF01000015">
    <property type="protein sequence ID" value="SDC03643.1"/>
    <property type="molecule type" value="Genomic_DNA"/>
</dbReference>
<evidence type="ECO:0000256" key="3">
    <source>
        <dbReference type="SAM" id="SignalP"/>
    </source>
</evidence>
<dbReference type="Proteomes" id="UP000199086">
    <property type="component" value="Unassembled WGS sequence"/>
</dbReference>
<name>A0A1G6IB69_9ACTN</name>
<keyword evidence="2 3" id="KW-0732">Signal</keyword>
<protein>
    <submittedName>
        <fullName evidence="5">Amino acid/amide ABC transporter substrate-binding protein, HAAT family</fullName>
    </submittedName>
</protein>
<sequence>MSFLSASFLRKAAVVPALVGAMMLTACGGGSLGGGSGGSGGTSGSVKIGLSVPKSGTYAALGKDMEQGFKLYLTQNDNKLGGKTVQLVETDEGNGPQTGIPATERLVTQDQVSAVVGLVNSATASGLANTFNQNKVPLIVANAGSDKLVDTPSDYIWRTSFTNGGVNAPMGAKVKEEIGSGSVYLLGSDYAAGKEQVGGFKKAFTAAGGKVAGEEYTPPFGATTDWQPYLNNVRNSGAKAVYVFYAGSEAVGFVKQFKQFLGGTGIKLYGSGFLTEGSVLDAQGDAANGVQTSLHYSDQLDNPKNKEFVKAYSDAYKTSPTVYSVQAYDAANVLAEALKKADGTTGEAIGAAIGKVGQIDSPRGTWSFNAQHDPDQKYYLREVRVVDGKRVNAVVEELKAG</sequence>
<dbReference type="PANTHER" id="PTHR30483">
    <property type="entry name" value="LEUCINE-SPECIFIC-BINDING PROTEIN"/>
    <property type="match status" value="1"/>
</dbReference>
<evidence type="ECO:0000256" key="2">
    <source>
        <dbReference type="ARBA" id="ARBA00022729"/>
    </source>
</evidence>
<accession>A0A1G6IB69</accession>
<dbReference type="Pfam" id="PF13458">
    <property type="entry name" value="Peripla_BP_6"/>
    <property type="match status" value="1"/>
</dbReference>
<proteinExistence type="inferred from homology"/>
<evidence type="ECO:0000256" key="1">
    <source>
        <dbReference type="ARBA" id="ARBA00010062"/>
    </source>
</evidence>
<evidence type="ECO:0000313" key="6">
    <source>
        <dbReference type="Proteomes" id="UP000199086"/>
    </source>
</evidence>
<dbReference type="InterPro" id="IPR028081">
    <property type="entry name" value="Leu-bd"/>
</dbReference>
<dbReference type="CDD" id="cd20014">
    <property type="entry name" value="PBP1_RPA0668_benzoate-like"/>
    <property type="match status" value="1"/>
</dbReference>